<dbReference type="EMBL" id="KI669195">
    <property type="protein sequence ID" value="ETN68813.1"/>
    <property type="molecule type" value="Genomic_DNA"/>
</dbReference>
<dbReference type="KEGG" id="nai:NECAME_15611"/>
<dbReference type="OrthoDB" id="436496at2759"/>
<reference evidence="2" key="1">
    <citation type="journal article" date="2014" name="Nat. Genet.">
        <title>Genome of the human hookworm Necator americanus.</title>
        <authorList>
            <person name="Tang Y.T."/>
            <person name="Gao X."/>
            <person name="Rosa B.A."/>
            <person name="Abubucker S."/>
            <person name="Hallsworth-Pepin K."/>
            <person name="Martin J."/>
            <person name="Tyagi R."/>
            <person name="Heizer E."/>
            <person name="Zhang X."/>
            <person name="Bhonagiri-Palsikar V."/>
            <person name="Minx P."/>
            <person name="Warren W.C."/>
            <person name="Wang Q."/>
            <person name="Zhan B."/>
            <person name="Hotez P.J."/>
            <person name="Sternberg P.W."/>
            <person name="Dougall A."/>
            <person name="Gaze S.T."/>
            <person name="Mulvenna J."/>
            <person name="Sotillo J."/>
            <person name="Ranganathan S."/>
            <person name="Rabelo E.M."/>
            <person name="Wilson R.K."/>
            <person name="Felgner P.L."/>
            <person name="Bethony J."/>
            <person name="Hawdon J.M."/>
            <person name="Gasser R.B."/>
            <person name="Loukas A."/>
            <person name="Mitreva M."/>
        </authorList>
    </citation>
    <scope>NUCLEOTIDE SEQUENCE [LARGE SCALE GENOMIC DNA]</scope>
</reference>
<gene>
    <name evidence="1" type="ORF">NECAME_15611</name>
</gene>
<keyword evidence="2" id="KW-1185">Reference proteome</keyword>
<dbReference type="AlphaFoldDB" id="W2SH09"/>
<name>W2SH09_NECAM</name>
<evidence type="ECO:0000313" key="2">
    <source>
        <dbReference type="Proteomes" id="UP000053676"/>
    </source>
</evidence>
<accession>W2SH09</accession>
<evidence type="ECO:0000313" key="1">
    <source>
        <dbReference type="EMBL" id="ETN68813.1"/>
    </source>
</evidence>
<proteinExistence type="predicted"/>
<sequence>MKQPRVEAGYNADISNRMTALAIDDSRSFTSIRKGSCTSEFLARRWSIGGIMARDKPLTLLS</sequence>
<dbReference type="Proteomes" id="UP000053676">
    <property type="component" value="Unassembled WGS sequence"/>
</dbReference>
<protein>
    <submittedName>
        <fullName evidence="1">Uncharacterized protein</fullName>
    </submittedName>
</protein>
<organism evidence="1 2">
    <name type="scientific">Necator americanus</name>
    <name type="common">Human hookworm</name>
    <dbReference type="NCBI Taxonomy" id="51031"/>
    <lineage>
        <taxon>Eukaryota</taxon>
        <taxon>Metazoa</taxon>
        <taxon>Ecdysozoa</taxon>
        <taxon>Nematoda</taxon>
        <taxon>Chromadorea</taxon>
        <taxon>Rhabditida</taxon>
        <taxon>Rhabditina</taxon>
        <taxon>Rhabditomorpha</taxon>
        <taxon>Strongyloidea</taxon>
        <taxon>Ancylostomatidae</taxon>
        <taxon>Bunostominae</taxon>
        <taxon>Necator</taxon>
    </lineage>
</organism>